<reference evidence="10 11" key="1">
    <citation type="submission" date="2014-08" db="EMBL/GenBank/DDBJ databases">
        <title>Genome sequences of NCPPB Pectobacterium isolates.</title>
        <authorList>
            <person name="Glover R.H."/>
            <person name="Sapp M."/>
            <person name="Elphinstone J."/>
        </authorList>
    </citation>
    <scope>NUCLEOTIDE SEQUENCE [LARGE SCALE GENOMIC DNA]</scope>
    <source>
        <strain evidence="8 10">NCPPB 3701</strain>
        <strain evidence="9 11">NCPPB3702</strain>
    </source>
</reference>
<evidence type="ECO:0000313" key="11">
    <source>
        <dbReference type="Proteomes" id="UP000029436"/>
    </source>
</evidence>
<organism evidence="8 10">
    <name type="scientific">Pectobacterium wasabiae</name>
    <dbReference type="NCBI Taxonomy" id="55208"/>
    <lineage>
        <taxon>Bacteria</taxon>
        <taxon>Pseudomonadati</taxon>
        <taxon>Pseudomonadota</taxon>
        <taxon>Gammaproteobacteria</taxon>
        <taxon>Enterobacterales</taxon>
        <taxon>Pectobacteriaceae</taxon>
        <taxon>Pectobacterium</taxon>
    </lineage>
</organism>
<dbReference type="Proteomes" id="UP000029257">
    <property type="component" value="Unassembled WGS sequence"/>
</dbReference>
<dbReference type="InterPro" id="IPR023767">
    <property type="entry name" value="Tscrpt_reg_SgrR"/>
</dbReference>
<feature type="domain" description="Transcriptional regulator SgrR N-terminal HTH" evidence="7">
    <location>
        <begin position="5"/>
        <end position="106"/>
    </location>
</feature>
<dbReference type="GO" id="GO:0015833">
    <property type="term" value="P:peptide transport"/>
    <property type="evidence" value="ECO:0007669"/>
    <property type="project" value="TreeGrafter"/>
</dbReference>
<gene>
    <name evidence="8" type="ORF">JV38_12635</name>
    <name evidence="9" type="ORF">KU73_00260</name>
</gene>
<keyword evidence="1" id="KW-0678">Repressor</keyword>
<dbReference type="PANTHER" id="PTHR30290">
    <property type="entry name" value="PERIPLASMIC BINDING COMPONENT OF ABC TRANSPORTER"/>
    <property type="match status" value="1"/>
</dbReference>
<dbReference type="InterPro" id="IPR000914">
    <property type="entry name" value="SBP_5_dom"/>
</dbReference>
<dbReference type="EMBL" id="JQOH01000001">
    <property type="protein sequence ID" value="KGA30388.1"/>
    <property type="molecule type" value="Genomic_DNA"/>
</dbReference>
<evidence type="ECO:0000259" key="7">
    <source>
        <dbReference type="Pfam" id="PF12793"/>
    </source>
</evidence>
<evidence type="ECO:0000256" key="2">
    <source>
        <dbReference type="ARBA" id="ARBA00023015"/>
    </source>
</evidence>
<dbReference type="InterPro" id="IPR025370">
    <property type="entry name" value="SgrR_HTH_N"/>
</dbReference>
<keyword evidence="11" id="KW-1185">Reference proteome</keyword>
<evidence type="ECO:0000256" key="5">
    <source>
        <dbReference type="ARBA" id="ARBA00023163"/>
    </source>
</evidence>
<comment type="caution">
    <text evidence="8">The sequence shown here is derived from an EMBL/GenBank/DDBJ whole genome shotgun (WGS) entry which is preliminary data.</text>
</comment>
<evidence type="ECO:0000259" key="6">
    <source>
        <dbReference type="Pfam" id="PF00496"/>
    </source>
</evidence>
<dbReference type="Proteomes" id="UP000029436">
    <property type="component" value="Unassembled WGS sequence"/>
</dbReference>
<dbReference type="SUPFAM" id="SSF46785">
    <property type="entry name" value="Winged helix' DNA-binding domain"/>
    <property type="match status" value="1"/>
</dbReference>
<dbReference type="InterPro" id="IPR036390">
    <property type="entry name" value="WH_DNA-bd_sf"/>
</dbReference>
<evidence type="ECO:0000313" key="10">
    <source>
        <dbReference type="Proteomes" id="UP000029257"/>
    </source>
</evidence>
<dbReference type="GO" id="GO:1904680">
    <property type="term" value="F:peptide transmembrane transporter activity"/>
    <property type="evidence" value="ECO:0007669"/>
    <property type="project" value="TreeGrafter"/>
</dbReference>
<protein>
    <recommendedName>
        <fullName evidence="12">Transcriptional regulator SgrR</fullName>
    </recommendedName>
</protein>
<dbReference type="Gene3D" id="3.40.190.10">
    <property type="entry name" value="Periplasmic binding protein-like II"/>
    <property type="match status" value="1"/>
</dbReference>
<sequence>MTTIKLKQQFMKLWDFFDGNPIPVTLDELSAQIGCSRRHMRTLLNKMEQSGWLKWHASSGRSRRSNIEFLIEAPILYQDTIKELLNHNCFEQAIRLTGENKKLNELFTEIIRKINNNTQSSLNILYYRSLIQFLPGSYLRRSEKNLIRQIFNGLTRINEFSGHPEPDISHHWEQLTTTHWRFYIRPGVRFHHGRELNVQDIISSLKRALVSPLYSNICFLGKSEHLTLDIKLKNEDKWLLWLLAGEQAMIIPEEFSIMKNFKNLPVGTGAYQVVRNSDHLLKLRAFDYYFGFRALIDEINILVMPEVVGPLEHHVHFGTKNDEKKIAESRLEEGCYFLLFDQRSPLCSRQRVRSWLCEVLSPIPLLSYADPLYYQHWSPATGLLPSCHIIKNNRLCDKPSEISSVHIAILRNHSEHHELTDIIRKTLSLHNVELIIHEISYDDWATGNFDADIWLGSANFPHPVDFSVFSFFIGYPLFSKASGEDWTIEKDNWRRGKLCVRNWIELLITRNTLLPLFHNRLILQENTTLRGVHMNSLGWFDFKSVWNEPPYS</sequence>
<evidence type="ECO:0000313" key="8">
    <source>
        <dbReference type="EMBL" id="KFX05534.1"/>
    </source>
</evidence>
<feature type="domain" description="Solute-binding protein family 5" evidence="6">
    <location>
        <begin position="166"/>
        <end position="306"/>
    </location>
</feature>
<dbReference type="SUPFAM" id="SSF53850">
    <property type="entry name" value="Periplasmic binding protein-like II"/>
    <property type="match status" value="1"/>
</dbReference>
<evidence type="ECO:0000256" key="3">
    <source>
        <dbReference type="ARBA" id="ARBA00023125"/>
    </source>
</evidence>
<dbReference type="AlphaFoldDB" id="A0AAW3EH15"/>
<evidence type="ECO:0000256" key="4">
    <source>
        <dbReference type="ARBA" id="ARBA00023159"/>
    </source>
</evidence>
<keyword evidence="5" id="KW-0804">Transcription</keyword>
<dbReference type="Pfam" id="PF00496">
    <property type="entry name" value="SBP_bac_5"/>
    <property type="match status" value="1"/>
</dbReference>
<evidence type="ECO:0008006" key="12">
    <source>
        <dbReference type="Google" id="ProtNLM"/>
    </source>
</evidence>
<keyword evidence="4" id="KW-0010">Activator</keyword>
<proteinExistence type="predicted"/>
<dbReference type="CDD" id="cd08507">
    <property type="entry name" value="PBP2_SgrR_like"/>
    <property type="match status" value="1"/>
</dbReference>
<dbReference type="Pfam" id="PF12793">
    <property type="entry name" value="SgrR_N"/>
    <property type="match status" value="1"/>
</dbReference>
<keyword evidence="2" id="KW-0805">Transcription regulation</keyword>
<dbReference type="GO" id="GO:0003677">
    <property type="term" value="F:DNA binding"/>
    <property type="evidence" value="ECO:0007669"/>
    <property type="project" value="UniProtKB-KW"/>
</dbReference>
<accession>A0AAW3EH15</accession>
<evidence type="ECO:0000256" key="1">
    <source>
        <dbReference type="ARBA" id="ARBA00022491"/>
    </source>
</evidence>
<keyword evidence="3" id="KW-0238">DNA-binding</keyword>
<dbReference type="NCBIfam" id="NF010149">
    <property type="entry name" value="PRK13626.1"/>
    <property type="match status" value="1"/>
</dbReference>
<dbReference type="EMBL" id="JQHP01000006">
    <property type="protein sequence ID" value="KFX05534.1"/>
    <property type="molecule type" value="Genomic_DNA"/>
</dbReference>
<dbReference type="RefSeq" id="WP_005967052.1">
    <property type="nucleotide sequence ID" value="NZ_JQHP01000006.1"/>
</dbReference>
<dbReference type="PANTHER" id="PTHR30290:SF72">
    <property type="entry name" value="HTH-TYPE TRANSCRIPTIONAL REGULATOR SGRR"/>
    <property type="match status" value="1"/>
</dbReference>
<name>A0AAW3EH15_9GAMM</name>
<evidence type="ECO:0000313" key="9">
    <source>
        <dbReference type="EMBL" id="KGA30388.1"/>
    </source>
</evidence>
<dbReference type="InterPro" id="IPR039424">
    <property type="entry name" value="SBP_5"/>
</dbReference>